<sequence>MSEAIGSSALLRVAGLPIRYWLAGASPELFALARQLSASEDRYRTLGPDLADRIGRHVVPDPALSRSERAAALAVRRHLHNAKPVAAADHRRLAETLARLPDSPQRLRLSGDLEEAMRCAAEIAELDARLRDAAEAERRRLADLPRATARRSPVAAAVLENAEGGGALNRRARQRTERQWRLLTRATTVSTPRGWFGHTALLPVGPATAALTWPLELTGEFATGWMESIGERRRTLAAGPLPPPQSGIRLAVTPLHQREDGQLQYIVLDPEQPSLVSQLSLRRTDLLAAVHAALDTGALPLAELERAVREQAPDDELEVLRGFLAHLTTIGVLQPCLTPDQHLTPWGPAAQVVTRSRRARSGAGAGAGAAAGAGSERDGWLDVYRRTRTTLPRRDLDRLQQLAAQAMRILALISADADRPAPPPRDSTCRPLMDVLRRRLNTGEANRRAWRQPPDWAPPATEESGFGRLLGELNRRLDSGRGGRLDIDAELLDEVGAPPAAIDWPVDCLLRPANPSAGYLGVLDQLWPAGIVDSRFAQAFDALSDGAPQVRSYRRFLDRLEEETGLLLVELLIPPLSARADNAVRRPAYTRAFTGDPDLATYRPPGTGPPPRYIPLEAITVHSDPSGFWAEADGRRIWPMYHATRSPLPPWDHVAELLLAAAPRQLPWTTRRLHRSLDLFPERAWMPRITVGGELVISPAQWRLPAGGLWQPEQPLPSIVRSMVRLRDRLGLPRLVFVAAGHRAPVPLHLESLAAVPVLDRLLRDSVTGPGEVARAGPELVATEMLPQPSDLAVVDHTGDPLVAGLLLRLPGTETPEAMAARLAGRLRPRPGGPGPDREPPAHERAGITARGKERP</sequence>
<dbReference type="Proteomes" id="UP000027178">
    <property type="component" value="Unassembled WGS sequence"/>
</dbReference>
<organism evidence="3 4">
    <name type="scientific">Kitasatospora cheerisanensis KCTC 2395</name>
    <dbReference type="NCBI Taxonomy" id="1348663"/>
    <lineage>
        <taxon>Bacteria</taxon>
        <taxon>Bacillati</taxon>
        <taxon>Actinomycetota</taxon>
        <taxon>Actinomycetes</taxon>
        <taxon>Kitasatosporales</taxon>
        <taxon>Streptomycetaceae</taxon>
        <taxon>Kitasatospora</taxon>
    </lineage>
</organism>
<evidence type="ECO:0000259" key="2">
    <source>
        <dbReference type="Pfam" id="PF04738"/>
    </source>
</evidence>
<reference evidence="3 4" key="1">
    <citation type="submission" date="2014-05" db="EMBL/GenBank/DDBJ databases">
        <title>Draft Genome Sequence of Kitasatospora cheerisanensis KCTC 2395.</title>
        <authorList>
            <person name="Nam D.H."/>
        </authorList>
    </citation>
    <scope>NUCLEOTIDE SEQUENCE [LARGE SCALE GENOMIC DNA]</scope>
    <source>
        <strain evidence="3 4">KCTC 2395</strain>
    </source>
</reference>
<dbReference type="RefSeq" id="WP_035859317.1">
    <property type="nucleotide sequence ID" value="NZ_KK853997.1"/>
</dbReference>
<dbReference type="AlphaFoldDB" id="A0A066Z4R3"/>
<dbReference type="OrthoDB" id="4647157at2"/>
<comment type="caution">
    <text evidence="3">The sequence shown here is derived from an EMBL/GenBank/DDBJ whole genome shotgun (WGS) entry which is preliminary data.</text>
</comment>
<feature type="compositionally biased region" description="Basic and acidic residues" evidence="1">
    <location>
        <begin position="836"/>
        <end position="856"/>
    </location>
</feature>
<keyword evidence="4" id="KW-1185">Reference proteome</keyword>
<evidence type="ECO:0000313" key="4">
    <source>
        <dbReference type="Proteomes" id="UP000027178"/>
    </source>
</evidence>
<accession>A0A066Z4R3</accession>
<dbReference type="HOGENOM" id="CLU_006463_0_0_11"/>
<dbReference type="eggNOG" id="ENOG5033R0B">
    <property type="taxonomic scope" value="Bacteria"/>
</dbReference>
<feature type="region of interest" description="Disordered" evidence="1">
    <location>
        <begin position="822"/>
        <end position="856"/>
    </location>
</feature>
<dbReference type="PATRIC" id="fig|1348663.4.peg.978"/>
<dbReference type="InterPro" id="IPR006827">
    <property type="entry name" value="Lant_deHydtase_N"/>
</dbReference>
<name>A0A066Z4R3_9ACTN</name>
<protein>
    <recommendedName>
        <fullName evidence="2">Lantibiotic dehydratase N-terminal domain-containing protein</fullName>
    </recommendedName>
</protein>
<dbReference type="Pfam" id="PF04738">
    <property type="entry name" value="Lant_dehydr_N"/>
    <property type="match status" value="1"/>
</dbReference>
<evidence type="ECO:0000313" key="3">
    <source>
        <dbReference type="EMBL" id="KDN87204.1"/>
    </source>
</evidence>
<dbReference type="EMBL" id="JNBY01000049">
    <property type="protein sequence ID" value="KDN87204.1"/>
    <property type="molecule type" value="Genomic_DNA"/>
</dbReference>
<feature type="domain" description="Lantibiotic dehydratase N-terminal" evidence="2">
    <location>
        <begin position="527"/>
        <end position="756"/>
    </location>
</feature>
<gene>
    <name evidence="3" type="ORF">KCH_10250</name>
</gene>
<proteinExistence type="predicted"/>
<evidence type="ECO:0000256" key="1">
    <source>
        <dbReference type="SAM" id="MobiDB-lite"/>
    </source>
</evidence>